<evidence type="ECO:0000256" key="10">
    <source>
        <dbReference type="ARBA" id="ARBA00022840"/>
    </source>
</evidence>
<dbReference type="GO" id="GO:0005524">
    <property type="term" value="F:ATP binding"/>
    <property type="evidence" value="ECO:0007669"/>
    <property type="project" value="UniProtKB-KW"/>
</dbReference>
<organism evidence="23 24">
    <name type="scientific">Leptomonas pyrrhocoris</name>
    <name type="common">Firebug parasite</name>
    <dbReference type="NCBI Taxonomy" id="157538"/>
    <lineage>
        <taxon>Eukaryota</taxon>
        <taxon>Discoba</taxon>
        <taxon>Euglenozoa</taxon>
        <taxon>Kinetoplastea</taxon>
        <taxon>Metakinetoplastina</taxon>
        <taxon>Trypanosomatida</taxon>
        <taxon>Trypanosomatidae</taxon>
        <taxon>Leishmaniinae</taxon>
        <taxon>Leptomonas</taxon>
    </lineage>
</organism>
<dbReference type="GO" id="GO:0046872">
    <property type="term" value="F:metal ion binding"/>
    <property type="evidence" value="ECO:0007669"/>
    <property type="project" value="UniProtKB-KW"/>
</dbReference>
<evidence type="ECO:0000256" key="12">
    <source>
        <dbReference type="ARBA" id="ARBA00022989"/>
    </source>
</evidence>
<feature type="region of interest" description="Disordered" evidence="20">
    <location>
        <begin position="1320"/>
        <end position="1351"/>
    </location>
</feature>
<dbReference type="Proteomes" id="UP000037923">
    <property type="component" value="Unassembled WGS sequence"/>
</dbReference>
<dbReference type="Pfam" id="PF25493">
    <property type="entry name" value="Peripla_BP_A-cyclase"/>
    <property type="match status" value="1"/>
</dbReference>
<keyword evidence="9" id="KW-0547">Nucleotide-binding</keyword>
<evidence type="ECO:0000256" key="16">
    <source>
        <dbReference type="ARBA" id="ARBA00023180"/>
    </source>
</evidence>
<feature type="domain" description="Guanylate cyclase" evidence="22">
    <location>
        <begin position="947"/>
        <end position="1101"/>
    </location>
</feature>
<dbReference type="CDD" id="cd07302">
    <property type="entry name" value="CHD"/>
    <property type="match status" value="1"/>
</dbReference>
<comment type="function">
    <text evidence="3">Could act as a receptor for an unknown ligand.</text>
</comment>
<dbReference type="EC" id="4.6.1.1" evidence="6"/>
<dbReference type="Pfam" id="PF25495">
    <property type="entry name" value="Peripla_BP_A-cyclase_1"/>
    <property type="match status" value="1"/>
</dbReference>
<keyword evidence="11" id="KW-0460">Magnesium</keyword>
<comment type="catalytic activity">
    <reaction evidence="1">
        <text>ATP = 3',5'-cyclic AMP + diphosphate</text>
        <dbReference type="Rhea" id="RHEA:15389"/>
        <dbReference type="ChEBI" id="CHEBI:30616"/>
        <dbReference type="ChEBI" id="CHEBI:33019"/>
        <dbReference type="ChEBI" id="CHEBI:58165"/>
        <dbReference type="EC" id="4.6.1.1"/>
    </reaction>
</comment>
<feature type="compositionally biased region" description="Polar residues" evidence="20">
    <location>
        <begin position="1270"/>
        <end position="1279"/>
    </location>
</feature>
<dbReference type="GO" id="GO:0006171">
    <property type="term" value="P:cAMP biosynthetic process"/>
    <property type="evidence" value="ECO:0007669"/>
    <property type="project" value="UniProtKB-KW"/>
</dbReference>
<dbReference type="RefSeq" id="XP_015653314.1">
    <property type="nucleotide sequence ID" value="XM_015808029.1"/>
</dbReference>
<dbReference type="RefSeq" id="XP_015653315.1">
    <property type="nucleotide sequence ID" value="XM_015808030.1"/>
</dbReference>
<keyword evidence="17" id="KW-0456">Lyase</keyword>
<dbReference type="OrthoDB" id="260718at2759"/>
<dbReference type="Gene3D" id="3.30.70.1230">
    <property type="entry name" value="Nucleotide cyclase"/>
    <property type="match status" value="1"/>
</dbReference>
<keyword evidence="14 21" id="KW-0472">Membrane</keyword>
<evidence type="ECO:0000256" key="20">
    <source>
        <dbReference type="SAM" id="MobiDB-lite"/>
    </source>
</evidence>
<proteinExistence type="inferred from homology"/>
<keyword evidence="15 23" id="KW-0675">Receptor</keyword>
<dbReference type="GO" id="GO:0016020">
    <property type="term" value="C:membrane"/>
    <property type="evidence" value="ECO:0007669"/>
    <property type="project" value="UniProtKB-SubCell"/>
</dbReference>
<comment type="subcellular location">
    <subcellularLocation>
        <location evidence="4">Membrane</location>
        <topology evidence="4">Multi-pass membrane protein</topology>
    </subcellularLocation>
</comment>
<evidence type="ECO:0000256" key="5">
    <source>
        <dbReference type="ARBA" id="ARBA00005381"/>
    </source>
</evidence>
<feature type="transmembrane region" description="Helical" evidence="21">
    <location>
        <begin position="39"/>
        <end position="59"/>
    </location>
</feature>
<sequence length="1387" mass="150263">MSTNFLRHSDRCQGGGSGGPLRGCCARRRRSPGAKSRRIFFFLGVVVALCCLLFCVPDASCVPVRAASSTASGSGTEPVYLLNMMHHADPQLNSSAKIIWTGMDAAFYASGYTVGGKRPLVIVEPDSSANLSDVAAVIAQGLADHPTLLGVLGPYSDASTMAALNSDVVKENHLVLLAPFTGSSTVRVWNPHAFFIRAEPLAELKVIMAYVVYTLRAKRIAFMYLTDADYGDAEYHEVQGMLSYLERDPAVVYSVEYSAADSAVNRAAFDAMADTHPQVVIVWGIPSLQTSEFVRELMLDPRTSSAAIMGCFALQKTLYEAYTNVTAREGSNKHDHQIFSSAIARSPTDDNTNITHMALFQKEIAHYLVHSGRSSNSLLNGSRSSDALNSSADLLSAAKALFTDDAAPGQVTVSGWLAGKVIQRTLERVDWITDRATYQTGLFDQNRFVVGGDAVFGDYGGTCDAFAAKTGAMCNCNQGGHTAVLSRLTSGALWTVLDTVFTYSQAVCYSTDANLPKPLSVLTFALTDHGKVVDPTGRISSIVPLTMDFLNTTELSLSMAVLNASTTTQQAVLDAEVSEHTVDVLMGPMAGGLEMGDLLVVEPIFAHGRRVIEKRSFIRVMPTVAQEIYILYSNLPTIAAVTGVAAELHVVVRGFVDLESAQMADVLSRTADTFGYSDPTITSVAMDDDLTSAFSTSGVNCFLGFTDGDPSTIATFLATNPSAIIVADFKEFSRWHYMLLPPFSNLEPSVRRRFLTFANMPLWSDTSDDAHAASPLLAAFHEMLPDPANHTPAHLENMISAGFVKQLTVATNVINSANLVDTLYRKGTMTFYEMDFGKFEWSCSTTTAGETCMHNNNGARSIVVLSMERVLDPKVPVTVEATTPSMIYTTTRHGDNKLSPASLAGVIVGSVMGGLLLIGLVLAFVFCCLVGVRNNDAAPKMVDEPVTIVFTDIESSTALWAALPQLMPEAVAAHHRVIRLAISKHKCYEVKTIGDSFMIACKDAHSAVKLAMDIQTKLLEYDWKTSEIDDAYRDFELQRAQEAGGEHPHSAQLSRDAYEVLWNGLRVRMGIHTGLSDIRLDEVTRGYDYYGETSNMAARTEAITNGGQVVVTEATWWALSDATREQLDSTDLGAQRLRGVPHVVKMYQLNPVVGRQHANLRTEIEAVLPDNATTTTETNTLDDPTSSHTNMSCTAAAVSFVLASCFSTYPPAQRIRELQPLLAKWSVPAPPRHSGISAEDYCQGLLNRLAVRVGRVTEARLRRNGGDNGAESNLLSSVGGTAGGPRISLPLRSGSNAHEPEHCEDAPSRLRDRATMGDFHGFFRPTETQRSSLRPPSERRCRGGNPLQTQDEPMVFDLSWSRNGAADDRAEIPEPVVTNAAGAGRLT</sequence>
<gene>
    <name evidence="23" type="ORF">ABB37_08883</name>
</gene>
<dbReference type="SMR" id="A0A0M9FS09"/>
<evidence type="ECO:0000256" key="1">
    <source>
        <dbReference type="ARBA" id="ARBA00001593"/>
    </source>
</evidence>
<accession>A0A0M9FS09</accession>
<dbReference type="SUPFAM" id="SSF53822">
    <property type="entry name" value="Periplasmic binding protein-like I"/>
    <property type="match status" value="1"/>
</dbReference>
<dbReference type="PANTHER" id="PTHR43081:SF1">
    <property type="entry name" value="ADENYLATE CYCLASE, TERMINAL-DIFFERENTIATION SPECIFIC"/>
    <property type="match status" value="1"/>
</dbReference>
<dbReference type="Pfam" id="PF00211">
    <property type="entry name" value="Guanylate_cyc"/>
    <property type="match status" value="1"/>
</dbReference>
<dbReference type="GO" id="GO:0035556">
    <property type="term" value="P:intracellular signal transduction"/>
    <property type="evidence" value="ECO:0007669"/>
    <property type="project" value="InterPro"/>
</dbReference>
<evidence type="ECO:0000256" key="2">
    <source>
        <dbReference type="ARBA" id="ARBA00001946"/>
    </source>
</evidence>
<evidence type="ECO:0000256" key="3">
    <source>
        <dbReference type="ARBA" id="ARBA00002708"/>
    </source>
</evidence>
<dbReference type="InterPro" id="IPR050697">
    <property type="entry name" value="Adenylyl/Guanylyl_Cyclase_3/4"/>
</dbReference>
<evidence type="ECO:0000256" key="9">
    <source>
        <dbReference type="ARBA" id="ARBA00022741"/>
    </source>
</evidence>
<dbReference type="PROSITE" id="PS50125">
    <property type="entry name" value="GUANYLATE_CYCLASE_2"/>
    <property type="match status" value="1"/>
</dbReference>
<feature type="region of interest" description="Disordered" evidence="20">
    <location>
        <begin position="1364"/>
        <end position="1387"/>
    </location>
</feature>
<evidence type="ECO:0000256" key="7">
    <source>
        <dbReference type="ARBA" id="ARBA00022692"/>
    </source>
</evidence>
<keyword evidence="7 21" id="KW-0812">Transmembrane</keyword>
<dbReference type="InterPro" id="IPR057399">
    <property type="entry name" value="GRESAG4.1/3_peripasmic_1"/>
</dbReference>
<dbReference type="SMART" id="SM00044">
    <property type="entry name" value="CYCc"/>
    <property type="match status" value="1"/>
</dbReference>
<dbReference type="VEuPathDB" id="TriTrypDB:LpyrH10_27_0380"/>
<dbReference type="EMBL" id="LGTL01000027">
    <property type="protein sequence ID" value="KPA74875.1"/>
    <property type="molecule type" value="Genomic_DNA"/>
</dbReference>
<dbReference type="InterPro" id="IPR057398">
    <property type="entry name" value="GRESAG4.1/3_peripasmic_2"/>
</dbReference>
<dbReference type="InterPro" id="IPR028082">
    <property type="entry name" value="Peripla_BP_I"/>
</dbReference>
<keyword evidence="12 21" id="KW-1133">Transmembrane helix</keyword>
<reference evidence="23 24" key="1">
    <citation type="submission" date="2015-07" db="EMBL/GenBank/DDBJ databases">
        <title>High-quality genome of monoxenous trypanosomatid Leptomonas pyrrhocoris.</title>
        <authorList>
            <person name="Flegontov P."/>
            <person name="Butenko A."/>
            <person name="Firsov S."/>
            <person name="Vlcek C."/>
            <person name="Logacheva M.D."/>
            <person name="Field M."/>
            <person name="Filatov D."/>
            <person name="Flegontova O."/>
            <person name="Gerasimov E."/>
            <person name="Jackson A.P."/>
            <person name="Kelly S."/>
            <person name="Opperdoes F."/>
            <person name="O'Reilly A."/>
            <person name="Votypka J."/>
            <person name="Yurchenko V."/>
            <person name="Lukes J."/>
        </authorList>
    </citation>
    <scope>NUCLEOTIDE SEQUENCE [LARGE SCALE GENOMIC DNA]</scope>
    <source>
        <strain evidence="23">H10</strain>
    </source>
</reference>
<keyword evidence="8" id="KW-0479">Metal-binding</keyword>
<evidence type="ECO:0000313" key="23">
    <source>
        <dbReference type="EMBL" id="KPA74875.1"/>
    </source>
</evidence>
<dbReference type="GO" id="GO:0004016">
    <property type="term" value="F:adenylate cyclase activity"/>
    <property type="evidence" value="ECO:0007669"/>
    <property type="project" value="UniProtKB-EC"/>
</dbReference>
<evidence type="ECO:0000256" key="14">
    <source>
        <dbReference type="ARBA" id="ARBA00023136"/>
    </source>
</evidence>
<evidence type="ECO:0000256" key="13">
    <source>
        <dbReference type="ARBA" id="ARBA00022998"/>
    </source>
</evidence>
<evidence type="ECO:0000256" key="19">
    <source>
        <dbReference type="ARBA" id="ARBA00032637"/>
    </source>
</evidence>
<evidence type="ECO:0000313" key="24">
    <source>
        <dbReference type="Proteomes" id="UP000037923"/>
    </source>
</evidence>
<name>A0A0M9FS09_LEPPY</name>
<dbReference type="FunFam" id="3.30.70.1230:FF:000022">
    <property type="entry name" value="Receptor-type adenylate cyclase GRESAG 4, putative"/>
    <property type="match status" value="1"/>
</dbReference>
<dbReference type="EMBL" id="LGTL01000027">
    <property type="protein sequence ID" value="KPA74877.1"/>
    <property type="molecule type" value="Genomic_DNA"/>
</dbReference>
<dbReference type="Gene3D" id="3.40.50.2300">
    <property type="match status" value="2"/>
</dbReference>
<dbReference type="PANTHER" id="PTHR43081">
    <property type="entry name" value="ADENYLATE CYCLASE, TERMINAL-DIFFERENTIATION SPECIFIC-RELATED"/>
    <property type="match status" value="1"/>
</dbReference>
<dbReference type="OMA" id="PDPINHT"/>
<evidence type="ECO:0000259" key="22">
    <source>
        <dbReference type="PROSITE" id="PS50125"/>
    </source>
</evidence>
<keyword evidence="16" id="KW-0325">Glycoprotein</keyword>
<evidence type="ECO:0000256" key="4">
    <source>
        <dbReference type="ARBA" id="ARBA00004141"/>
    </source>
</evidence>
<dbReference type="RefSeq" id="XP_015653316.1">
    <property type="nucleotide sequence ID" value="XM_015808031.1"/>
</dbReference>
<evidence type="ECO:0000256" key="17">
    <source>
        <dbReference type="ARBA" id="ARBA00023239"/>
    </source>
</evidence>
<comment type="cofactor">
    <cofactor evidence="2">
        <name>Mg(2+)</name>
        <dbReference type="ChEBI" id="CHEBI:18420"/>
    </cofactor>
</comment>
<feature type="region of interest" description="Disordered" evidence="20">
    <location>
        <begin position="1264"/>
        <end position="1283"/>
    </location>
</feature>
<feature type="transmembrane region" description="Helical" evidence="21">
    <location>
        <begin position="903"/>
        <end position="932"/>
    </location>
</feature>
<dbReference type="InterPro" id="IPR001054">
    <property type="entry name" value="A/G_cyclase"/>
</dbReference>
<keyword evidence="10" id="KW-0067">ATP-binding</keyword>
<evidence type="ECO:0000256" key="8">
    <source>
        <dbReference type="ARBA" id="ARBA00022723"/>
    </source>
</evidence>
<keyword evidence="13" id="KW-0115">cAMP biosynthesis</keyword>
<evidence type="ECO:0000256" key="6">
    <source>
        <dbReference type="ARBA" id="ARBA00012201"/>
    </source>
</evidence>
<dbReference type="SUPFAM" id="SSF55073">
    <property type="entry name" value="Nucleotide cyclase"/>
    <property type="match status" value="1"/>
</dbReference>
<dbReference type="InterPro" id="IPR029787">
    <property type="entry name" value="Nucleotide_cyclase"/>
</dbReference>
<evidence type="ECO:0000256" key="11">
    <source>
        <dbReference type="ARBA" id="ARBA00022842"/>
    </source>
</evidence>
<keyword evidence="24" id="KW-1185">Reference proteome</keyword>
<evidence type="ECO:0000256" key="21">
    <source>
        <dbReference type="SAM" id="Phobius"/>
    </source>
</evidence>
<dbReference type="GeneID" id="26909166"/>
<protein>
    <recommendedName>
        <fullName evidence="6">adenylate cyclase</fullName>
        <ecNumber evidence="6">4.6.1.1</ecNumber>
    </recommendedName>
    <alternativeName>
        <fullName evidence="18">ATP pyrophosphate-lyase</fullName>
    </alternativeName>
    <alternativeName>
        <fullName evidence="19">Adenylyl cyclase</fullName>
    </alternativeName>
</protein>
<evidence type="ECO:0000256" key="18">
    <source>
        <dbReference type="ARBA" id="ARBA00032597"/>
    </source>
</evidence>
<dbReference type="EMBL" id="LGTL01000027">
    <property type="protein sequence ID" value="KPA74876.1"/>
    <property type="molecule type" value="Genomic_DNA"/>
</dbReference>
<comment type="similarity">
    <text evidence="5">Belongs to the adenylyl cyclase class-3 family.</text>
</comment>
<evidence type="ECO:0000256" key="15">
    <source>
        <dbReference type="ARBA" id="ARBA00023170"/>
    </source>
</evidence>
<comment type="caution">
    <text evidence="23">The sequence shown here is derived from an EMBL/GenBank/DDBJ whole genome shotgun (WGS) entry which is preliminary data.</text>
</comment>